<keyword evidence="14 21" id="KW-0496">Mitochondrion</keyword>
<sequence>MYFNWFFFFFFFGLVFIMTGIIFVFSGVVFLIEWEIVSLNSMSMIYLILFDWIMMVFVGLVLFISSMVIYYSKGYMEGQVDYVRFVYLVLMFILSMILLIISPNLVSLMLGWDGLGLVSFCLVIYYQNEKSLNSGMLTVLMNRVGDVMLLMCIVWVFNCGSWNLILYTFFFDDFMFYLYVIIILSSFTKSAQIPFSSWLPAAMAAPTPVSSLVHSSTLVTAGIYLMFRMVDLVNYEILMKVVLFFSVMTMFMSSMSANMEYDLKKVIALSTLSQLGLMFSVLSLNLKVLCFFHLFIHAIFKSMLFMCAGIIIHMMNNNQDMRYMGGVVKFIPINSMIFMIGSVSLFGLPFTSGFYSKDLIMEVFMFSGYNLYFYMFLFWGGIGMTMMYSLRIMYFMFLYEMNYFGMVSFHESEMMLISMLMMGLFSVVGGSLFSWLLFNVYYFIYMSFYMKMVIYLFLFLGMLLGYFLFNLLDLFNGYIVWFISLMYFLPDLMTYKVSKSYLFLGVYLNMNYGSGWLELLGSQGLYLGFTKMMKINYLMQVLSIVFYMFGFVLWIFFFCWIIN</sequence>
<evidence type="ECO:0000313" key="21">
    <source>
        <dbReference type="EMBL" id="UZZ44295.1"/>
    </source>
</evidence>
<evidence type="ECO:0000256" key="9">
    <source>
        <dbReference type="ARBA" id="ARBA00022967"/>
    </source>
</evidence>
<dbReference type="AlphaFoldDB" id="A0A9E8RT55"/>
<feature type="transmembrane region" description="Helical" evidence="18">
    <location>
        <begin position="266"/>
        <end position="284"/>
    </location>
</feature>
<dbReference type="GO" id="GO:0008137">
    <property type="term" value="F:NADH dehydrogenase (ubiquinone) activity"/>
    <property type="evidence" value="ECO:0007669"/>
    <property type="project" value="UniProtKB-EC"/>
</dbReference>
<evidence type="ECO:0000256" key="14">
    <source>
        <dbReference type="ARBA" id="ARBA00023128"/>
    </source>
</evidence>
<evidence type="ECO:0000256" key="6">
    <source>
        <dbReference type="ARBA" id="ARBA00022660"/>
    </source>
</evidence>
<evidence type="ECO:0000256" key="1">
    <source>
        <dbReference type="ARBA" id="ARBA00003257"/>
    </source>
</evidence>
<evidence type="ECO:0000259" key="20">
    <source>
        <dbReference type="Pfam" id="PF06455"/>
    </source>
</evidence>
<dbReference type="EC" id="7.1.1.2" evidence="3"/>
<dbReference type="Pfam" id="PF06455">
    <property type="entry name" value="NADH5_C"/>
    <property type="match status" value="1"/>
</dbReference>
<evidence type="ECO:0000256" key="3">
    <source>
        <dbReference type="ARBA" id="ARBA00012944"/>
    </source>
</evidence>
<keyword evidence="10" id="KW-0249">Electron transport</keyword>
<feature type="transmembrane region" description="Helical" evidence="18">
    <location>
        <begin position="327"/>
        <end position="350"/>
    </location>
</feature>
<keyword evidence="5" id="KW-0813">Transport</keyword>
<feature type="transmembrane region" description="Helical" evidence="18">
    <location>
        <begin position="237"/>
        <end position="254"/>
    </location>
</feature>
<dbReference type="PRINTS" id="PR01434">
    <property type="entry name" value="NADHDHGNASE5"/>
</dbReference>
<protein>
    <recommendedName>
        <fullName evidence="4">NADH-ubiquinone oxidoreductase chain 5</fullName>
        <ecNumber evidence="3">7.1.1.2</ecNumber>
    </recommendedName>
    <alternativeName>
        <fullName evidence="16">NADH dehydrogenase subunit 5</fullName>
    </alternativeName>
</protein>
<evidence type="ECO:0000256" key="11">
    <source>
        <dbReference type="ARBA" id="ARBA00022989"/>
    </source>
</evidence>
<feature type="transmembrane region" description="Helical" evidence="18">
    <location>
        <begin position="452"/>
        <end position="469"/>
    </location>
</feature>
<keyword evidence="15 18" id="KW-0472">Membrane</keyword>
<comment type="function">
    <text evidence="1">Core subunit of the mitochondrial membrane respiratory chain NADH dehydrogenase (Complex I) that is believed to belong to the minimal assembly required for catalysis. Complex I functions in the transfer of electrons from NADH to the respiratory chain. The immediate electron acceptor for the enzyme is believed to be ubiquinone.</text>
</comment>
<dbReference type="EMBL" id="OL678043">
    <property type="protein sequence ID" value="UZZ44295.1"/>
    <property type="molecule type" value="Genomic_DNA"/>
</dbReference>
<keyword evidence="6" id="KW-0679">Respiratory chain</keyword>
<feature type="transmembrane region" description="Helical" evidence="18">
    <location>
        <begin position="82"/>
        <end position="101"/>
    </location>
</feature>
<feature type="transmembrane region" description="Helical" evidence="18">
    <location>
        <begin position="291"/>
        <end position="315"/>
    </location>
</feature>
<feature type="transmembrane region" description="Helical" evidence="18">
    <location>
        <begin position="44"/>
        <end position="70"/>
    </location>
</feature>
<dbReference type="GO" id="GO:0005743">
    <property type="term" value="C:mitochondrial inner membrane"/>
    <property type="evidence" value="ECO:0007669"/>
    <property type="project" value="UniProtKB-SubCell"/>
</dbReference>
<feature type="domain" description="NADH dehydrogenase subunit 5 C-terminal" evidence="20">
    <location>
        <begin position="388"/>
        <end position="560"/>
    </location>
</feature>
<geneLocation type="mitochondrion" evidence="21"/>
<evidence type="ECO:0000256" key="4">
    <source>
        <dbReference type="ARBA" id="ARBA00021096"/>
    </source>
</evidence>
<feature type="transmembrane region" description="Helical" evidence="18">
    <location>
        <begin position="176"/>
        <end position="195"/>
    </location>
</feature>
<dbReference type="GO" id="GO:0003954">
    <property type="term" value="F:NADH dehydrogenase activity"/>
    <property type="evidence" value="ECO:0007669"/>
    <property type="project" value="TreeGrafter"/>
</dbReference>
<keyword evidence="8" id="KW-0999">Mitochondrion inner membrane</keyword>
<accession>A0A9E8RT55</accession>
<dbReference type="InterPro" id="IPR003945">
    <property type="entry name" value="NU5C-like"/>
</dbReference>
<evidence type="ECO:0000256" key="13">
    <source>
        <dbReference type="ARBA" id="ARBA00023075"/>
    </source>
</evidence>
<keyword evidence="11 18" id="KW-1133">Transmembrane helix</keyword>
<feature type="domain" description="NADH:quinone oxidoreductase/Mrp antiporter transmembrane" evidence="19">
    <location>
        <begin position="102"/>
        <end position="376"/>
    </location>
</feature>
<comment type="catalytic activity">
    <reaction evidence="17">
        <text>a ubiquinone + NADH + 5 H(+)(in) = a ubiquinol + NAD(+) + 4 H(+)(out)</text>
        <dbReference type="Rhea" id="RHEA:29091"/>
        <dbReference type="Rhea" id="RHEA-COMP:9565"/>
        <dbReference type="Rhea" id="RHEA-COMP:9566"/>
        <dbReference type="ChEBI" id="CHEBI:15378"/>
        <dbReference type="ChEBI" id="CHEBI:16389"/>
        <dbReference type="ChEBI" id="CHEBI:17976"/>
        <dbReference type="ChEBI" id="CHEBI:57540"/>
        <dbReference type="ChEBI" id="CHEBI:57945"/>
        <dbReference type="EC" id="7.1.1.2"/>
    </reaction>
</comment>
<dbReference type="CTD" id="4540"/>
<dbReference type="Pfam" id="PF00361">
    <property type="entry name" value="Proton_antipo_M"/>
    <property type="match status" value="1"/>
</dbReference>
<gene>
    <name evidence="21" type="primary">ND5</name>
</gene>
<feature type="transmembrane region" description="Helical" evidence="18">
    <location>
        <begin position="108"/>
        <end position="127"/>
    </location>
</feature>
<evidence type="ECO:0000256" key="15">
    <source>
        <dbReference type="ARBA" id="ARBA00023136"/>
    </source>
</evidence>
<dbReference type="RefSeq" id="YP_010586494.1">
    <property type="nucleotide sequence ID" value="NC_069279.1"/>
</dbReference>
<evidence type="ECO:0000256" key="7">
    <source>
        <dbReference type="ARBA" id="ARBA00022692"/>
    </source>
</evidence>
<evidence type="ECO:0000256" key="10">
    <source>
        <dbReference type="ARBA" id="ARBA00022982"/>
    </source>
</evidence>
<keyword evidence="12" id="KW-0520">NAD</keyword>
<comment type="subcellular location">
    <subcellularLocation>
        <location evidence="2">Mitochondrion inner membrane</location>
        <topology evidence="2">Multi-pass membrane protein</topology>
    </subcellularLocation>
</comment>
<dbReference type="InterPro" id="IPR001750">
    <property type="entry name" value="ND/Mrp_TM"/>
</dbReference>
<evidence type="ECO:0000256" key="12">
    <source>
        <dbReference type="ARBA" id="ARBA00023027"/>
    </source>
</evidence>
<feature type="transmembrane region" description="Helical" evidence="18">
    <location>
        <begin position="500"/>
        <end position="517"/>
    </location>
</feature>
<evidence type="ECO:0000256" key="5">
    <source>
        <dbReference type="ARBA" id="ARBA00022448"/>
    </source>
</evidence>
<dbReference type="PANTHER" id="PTHR42829">
    <property type="entry name" value="NADH-UBIQUINONE OXIDOREDUCTASE CHAIN 5"/>
    <property type="match status" value="1"/>
</dbReference>
<feature type="transmembrane region" description="Helical" evidence="18">
    <location>
        <begin position="201"/>
        <end position="225"/>
    </location>
</feature>
<evidence type="ECO:0000256" key="16">
    <source>
        <dbReference type="ARBA" id="ARBA00031027"/>
    </source>
</evidence>
<name>A0A9E8RT55_9NEOP</name>
<keyword evidence="7 18" id="KW-0812">Transmembrane</keyword>
<evidence type="ECO:0000256" key="2">
    <source>
        <dbReference type="ARBA" id="ARBA00004448"/>
    </source>
</evidence>
<feature type="transmembrane region" description="Helical" evidence="18">
    <location>
        <begin position="147"/>
        <end position="169"/>
    </location>
</feature>
<feature type="transmembrane region" description="Helical" evidence="18">
    <location>
        <begin position="6"/>
        <end position="32"/>
    </location>
</feature>
<reference evidence="21" key="2">
    <citation type="journal article" date="2022" name="Syst. Entomol.">
        <title>Massive gene rearrangements of mitochondrial genomes and implications for the phylogeny of Trichoptera (Insecta).</title>
        <authorList>
            <person name="Ge X."/>
            <person name="Peng L."/>
            <person name="Vogler A.P."/>
            <person name="Morse J.C."/>
            <person name="Yang L."/>
            <person name="Sun C."/>
            <person name="Wang B."/>
        </authorList>
    </citation>
    <scope>NUCLEOTIDE SEQUENCE</scope>
</reference>
<reference evidence="21" key="1">
    <citation type="submission" date="2021-11" db="EMBL/GenBank/DDBJ databases">
        <authorList>
            <person name="Ge X.-Y."/>
            <person name="Peng L."/>
            <person name="Sun C.-H."/>
            <person name="Wang B.-X."/>
        </authorList>
    </citation>
    <scope>NUCLEOTIDE SEQUENCE</scope>
</reference>
<feature type="transmembrane region" description="Helical" evidence="18">
    <location>
        <begin position="371"/>
        <end position="397"/>
    </location>
</feature>
<organism evidence="21">
    <name type="scientific">Pseudoneureclipsis sibuyana</name>
    <dbReference type="NCBI Taxonomy" id="2904893"/>
    <lineage>
        <taxon>Eukaryota</taxon>
        <taxon>Metazoa</taxon>
        <taxon>Ecdysozoa</taxon>
        <taxon>Arthropoda</taxon>
        <taxon>Hexapoda</taxon>
        <taxon>Insecta</taxon>
        <taxon>Pterygota</taxon>
        <taxon>Neoptera</taxon>
        <taxon>Endopterygota</taxon>
        <taxon>Trichoptera</taxon>
        <taxon>Annulipalpia</taxon>
        <taxon>Psychomyioidea</taxon>
        <taxon>Polycentropodidae</taxon>
        <taxon>Pseudoneurclipsinae</taxon>
        <taxon>Pseudoneureclipsis</taxon>
    </lineage>
</organism>
<dbReference type="InterPro" id="IPR010934">
    <property type="entry name" value="NADH_DH_su5_C"/>
</dbReference>
<dbReference type="GO" id="GO:0042773">
    <property type="term" value="P:ATP synthesis coupled electron transport"/>
    <property type="evidence" value="ECO:0007669"/>
    <property type="project" value="InterPro"/>
</dbReference>
<proteinExistence type="predicted"/>
<evidence type="ECO:0000256" key="17">
    <source>
        <dbReference type="ARBA" id="ARBA00049551"/>
    </source>
</evidence>
<feature type="transmembrane region" description="Helical" evidence="18">
    <location>
        <begin position="475"/>
        <end position="493"/>
    </location>
</feature>
<keyword evidence="13" id="KW-0830">Ubiquinone</keyword>
<evidence type="ECO:0000256" key="8">
    <source>
        <dbReference type="ARBA" id="ARBA00022792"/>
    </source>
</evidence>
<dbReference type="GO" id="GO:0015990">
    <property type="term" value="P:electron transport coupled proton transport"/>
    <property type="evidence" value="ECO:0007669"/>
    <property type="project" value="TreeGrafter"/>
</dbReference>
<dbReference type="PRINTS" id="PR01435">
    <property type="entry name" value="NPOXDRDTASE5"/>
</dbReference>
<evidence type="ECO:0000259" key="19">
    <source>
        <dbReference type="Pfam" id="PF00361"/>
    </source>
</evidence>
<feature type="transmembrane region" description="Helical" evidence="18">
    <location>
        <begin position="417"/>
        <end position="445"/>
    </location>
</feature>
<feature type="transmembrane region" description="Helical" evidence="18">
    <location>
        <begin position="537"/>
        <end position="562"/>
    </location>
</feature>
<dbReference type="GeneID" id="77426418"/>
<dbReference type="PANTHER" id="PTHR42829:SF2">
    <property type="entry name" value="NADH-UBIQUINONE OXIDOREDUCTASE CHAIN 5"/>
    <property type="match status" value="1"/>
</dbReference>
<evidence type="ECO:0000256" key="18">
    <source>
        <dbReference type="SAM" id="Phobius"/>
    </source>
</evidence>
<keyword evidence="9" id="KW-1278">Translocase</keyword>